<keyword evidence="2" id="KW-1185">Reference proteome</keyword>
<protein>
    <submittedName>
        <fullName evidence="1">DUF2946 domain-containing protein</fullName>
    </submittedName>
</protein>
<organism evidence="1 2">
    <name type="scientific">Undibacterium arcticum</name>
    <dbReference type="NCBI Taxonomy" id="1762892"/>
    <lineage>
        <taxon>Bacteria</taxon>
        <taxon>Pseudomonadati</taxon>
        <taxon>Pseudomonadota</taxon>
        <taxon>Betaproteobacteria</taxon>
        <taxon>Burkholderiales</taxon>
        <taxon>Oxalobacteraceae</taxon>
        <taxon>Undibacterium</taxon>
    </lineage>
</organism>
<proteinExistence type="predicted"/>
<dbReference type="Proteomes" id="UP001595530">
    <property type="component" value="Unassembled WGS sequence"/>
</dbReference>
<dbReference type="InterPro" id="IPR021333">
    <property type="entry name" value="DUF2946"/>
</dbReference>
<dbReference type="EMBL" id="JBHRTP010000096">
    <property type="protein sequence ID" value="MFC3111040.1"/>
    <property type="molecule type" value="Genomic_DNA"/>
</dbReference>
<sequence length="133" mass="14161">MMKLLARKRLQIWIACLAILFNALAPSLSYAISAMQGSSRAFVEVCSVDGTKLVSLTADKVPDGAPAQDSALHTSAHCPFCMVHADTWAPPPAPATAFALIGGHDAFPSLFYRSPKPLFAWARANPRAPPVVS</sequence>
<dbReference type="Pfam" id="PF11162">
    <property type="entry name" value="DUF2946"/>
    <property type="match status" value="1"/>
</dbReference>
<comment type="caution">
    <text evidence="1">The sequence shown here is derived from an EMBL/GenBank/DDBJ whole genome shotgun (WGS) entry which is preliminary data.</text>
</comment>
<evidence type="ECO:0000313" key="1">
    <source>
        <dbReference type="EMBL" id="MFC3111040.1"/>
    </source>
</evidence>
<dbReference type="RefSeq" id="WP_390324279.1">
    <property type="nucleotide sequence ID" value="NZ_JBHRTP010000096.1"/>
</dbReference>
<reference evidence="2" key="1">
    <citation type="journal article" date="2019" name="Int. J. Syst. Evol. Microbiol.">
        <title>The Global Catalogue of Microorganisms (GCM) 10K type strain sequencing project: providing services to taxonomists for standard genome sequencing and annotation.</title>
        <authorList>
            <consortium name="The Broad Institute Genomics Platform"/>
            <consortium name="The Broad Institute Genome Sequencing Center for Infectious Disease"/>
            <person name="Wu L."/>
            <person name="Ma J."/>
        </authorList>
    </citation>
    <scope>NUCLEOTIDE SEQUENCE [LARGE SCALE GENOMIC DNA]</scope>
    <source>
        <strain evidence="2">KCTC 42986</strain>
    </source>
</reference>
<evidence type="ECO:0000313" key="2">
    <source>
        <dbReference type="Proteomes" id="UP001595530"/>
    </source>
</evidence>
<name>A0ABV7FAT2_9BURK</name>
<accession>A0ABV7FAT2</accession>
<gene>
    <name evidence="1" type="ORF">ACFOFO_24325</name>
</gene>